<accession>A0A1M6CUN7</accession>
<dbReference type="AlphaFoldDB" id="A0A1M6CUN7"/>
<dbReference type="Proteomes" id="UP000184292">
    <property type="component" value="Unassembled WGS sequence"/>
</dbReference>
<evidence type="ECO:0000313" key="4">
    <source>
        <dbReference type="Proteomes" id="UP000184292"/>
    </source>
</evidence>
<evidence type="ECO:0000313" key="3">
    <source>
        <dbReference type="EMBL" id="SHI64514.1"/>
    </source>
</evidence>
<keyword evidence="2" id="KW-0812">Transmembrane</keyword>
<sequence length="332" mass="34987">MSGTALSRYARLECPGLWRPSHEAQRRDVTVSFGQATLVISDSAGRPLTHWSLPAVERLNPGEDPALYGPDREAGETLELSDATMIDAIETVRKSLDRARRHPGRLRQVIVWGGGALAVVAIALWLPSALLTQALGAVPETKRSEIGAILLGHLQRVTGPACRNPLGTEALARLHERVMGPDAPGQAVVLPAALPGPLYLPGGLIVLSRRTVETASEPSVVAGQMIAAVNGPAGDPMAPILRAEGLRATVTLLTTGDLPDAALATEAQRLLSNPVVPPDPDALAPWFEAADVPMGPWARYRETDPPEPPQPASGQAVLSDGDWVGLQGICRG</sequence>
<keyword evidence="2" id="KW-1133">Transmembrane helix</keyword>
<reference evidence="3 4" key="1">
    <citation type="submission" date="2016-11" db="EMBL/GenBank/DDBJ databases">
        <authorList>
            <person name="Jaros S."/>
            <person name="Januszkiewicz K."/>
            <person name="Wedrychowicz H."/>
        </authorList>
    </citation>
    <scope>NUCLEOTIDE SEQUENCE [LARGE SCALE GENOMIC DNA]</scope>
    <source>
        <strain evidence="3 4">DSM 100565</strain>
    </source>
</reference>
<organism evidence="3 4">
    <name type="scientific">Wenxinia saemankumensis</name>
    <dbReference type="NCBI Taxonomy" id="1447782"/>
    <lineage>
        <taxon>Bacteria</taxon>
        <taxon>Pseudomonadati</taxon>
        <taxon>Pseudomonadota</taxon>
        <taxon>Alphaproteobacteria</taxon>
        <taxon>Rhodobacterales</taxon>
        <taxon>Roseobacteraceae</taxon>
        <taxon>Wenxinia</taxon>
    </lineage>
</organism>
<dbReference type="EMBL" id="FQYO01000002">
    <property type="protein sequence ID" value="SHI64514.1"/>
    <property type="molecule type" value="Genomic_DNA"/>
</dbReference>
<feature type="transmembrane region" description="Helical" evidence="2">
    <location>
        <begin position="109"/>
        <end position="126"/>
    </location>
</feature>
<proteinExistence type="predicted"/>
<gene>
    <name evidence="3" type="ORF">SAMN05444417_1365</name>
</gene>
<dbReference type="RefSeq" id="WP_073327218.1">
    <property type="nucleotide sequence ID" value="NZ_FQYO01000002.1"/>
</dbReference>
<protein>
    <submittedName>
        <fullName evidence="3">Uncharacterized protein</fullName>
    </submittedName>
</protein>
<dbReference type="STRING" id="1447782.SAMN05444417_1365"/>
<keyword evidence="4" id="KW-1185">Reference proteome</keyword>
<evidence type="ECO:0000256" key="1">
    <source>
        <dbReference type="SAM" id="MobiDB-lite"/>
    </source>
</evidence>
<evidence type="ECO:0000256" key="2">
    <source>
        <dbReference type="SAM" id="Phobius"/>
    </source>
</evidence>
<name>A0A1M6CUN7_9RHOB</name>
<keyword evidence="2" id="KW-0472">Membrane</keyword>
<feature type="region of interest" description="Disordered" evidence="1">
    <location>
        <begin position="297"/>
        <end position="318"/>
    </location>
</feature>